<feature type="domain" description="Methionyl/Leucyl tRNA synthetase" evidence="11">
    <location>
        <begin position="211"/>
        <end position="442"/>
    </location>
</feature>
<dbReference type="NCBIfam" id="TIGR00398">
    <property type="entry name" value="metG"/>
    <property type="match status" value="1"/>
</dbReference>
<dbReference type="NCBIfam" id="NF008900">
    <property type="entry name" value="PRK12267.1"/>
    <property type="match status" value="1"/>
</dbReference>
<dbReference type="Pfam" id="PF00133">
    <property type="entry name" value="tRNA-synt_1"/>
    <property type="match status" value="1"/>
</dbReference>
<keyword evidence="3 8" id="KW-0547">Nucleotide-binding</keyword>
<feature type="domain" description="Aminoacyl-tRNA synthetase class Ia" evidence="10">
    <location>
        <begin position="71"/>
        <end position="135"/>
    </location>
</feature>
<dbReference type="InterPro" id="IPR041872">
    <property type="entry name" value="Anticodon_Met"/>
</dbReference>
<dbReference type="SUPFAM" id="SSF47323">
    <property type="entry name" value="Anticodon-binding domain of a subclass of class I aminoacyl-tRNA synthetases"/>
    <property type="match status" value="1"/>
</dbReference>
<evidence type="ECO:0000256" key="8">
    <source>
        <dbReference type="RuleBase" id="RU363039"/>
    </source>
</evidence>
<feature type="region of interest" description="Disordered" evidence="9">
    <location>
        <begin position="565"/>
        <end position="595"/>
    </location>
</feature>
<dbReference type="GO" id="GO:0005524">
    <property type="term" value="F:ATP binding"/>
    <property type="evidence" value="ECO:0007669"/>
    <property type="project" value="UniProtKB-KW"/>
</dbReference>
<evidence type="ECO:0000259" key="12">
    <source>
        <dbReference type="Pfam" id="PF19303"/>
    </source>
</evidence>
<dbReference type="InterPro" id="IPR015413">
    <property type="entry name" value="Methionyl/Leucyl_tRNA_Synth"/>
</dbReference>
<reference evidence="13" key="1">
    <citation type="submission" date="2021-01" db="EMBL/GenBank/DDBJ databases">
        <authorList>
            <person name="Corre E."/>
            <person name="Pelletier E."/>
            <person name="Niang G."/>
            <person name="Scheremetjew M."/>
            <person name="Finn R."/>
            <person name="Kale V."/>
            <person name="Holt S."/>
            <person name="Cochrane G."/>
            <person name="Meng A."/>
            <person name="Brown T."/>
            <person name="Cohen L."/>
        </authorList>
    </citation>
    <scope>NUCLEOTIDE SEQUENCE</scope>
    <source>
        <strain evidence="13">CCMP1381</strain>
    </source>
</reference>
<dbReference type="GO" id="GO:0006431">
    <property type="term" value="P:methionyl-tRNA aminoacylation"/>
    <property type="evidence" value="ECO:0007669"/>
    <property type="project" value="InterPro"/>
</dbReference>
<evidence type="ECO:0000256" key="2">
    <source>
        <dbReference type="ARBA" id="ARBA00022598"/>
    </source>
</evidence>
<dbReference type="Gene3D" id="2.170.220.10">
    <property type="match status" value="1"/>
</dbReference>
<dbReference type="EC" id="6.1.1.10" evidence="1"/>
<dbReference type="InterPro" id="IPR009080">
    <property type="entry name" value="tRNAsynth_Ia_anticodon-bd"/>
</dbReference>
<evidence type="ECO:0000313" key="13">
    <source>
        <dbReference type="EMBL" id="CAD9381886.1"/>
    </source>
</evidence>
<keyword evidence="5 8" id="KW-0648">Protein biosynthesis</keyword>
<comment type="similarity">
    <text evidence="8">Belongs to the class-I aminoacyl-tRNA synthetase family.</text>
</comment>
<dbReference type="PANTHER" id="PTHR43326:SF1">
    <property type="entry name" value="METHIONINE--TRNA LIGASE, MITOCHONDRIAL"/>
    <property type="match status" value="1"/>
</dbReference>
<protein>
    <recommendedName>
        <fullName evidence="1">methionine--tRNA ligase</fullName>
        <ecNumber evidence="1">6.1.1.10</ecNumber>
    </recommendedName>
    <alternativeName>
        <fullName evidence="7">Methionyl-tRNA synthetase</fullName>
    </alternativeName>
</protein>
<gene>
    <name evidence="13" type="ORF">DSPE1174_LOCUS4479</name>
</gene>
<dbReference type="InterPro" id="IPR023457">
    <property type="entry name" value="Met-tRNA_synth_2"/>
</dbReference>
<keyword evidence="4 8" id="KW-0067">ATP-binding</keyword>
<dbReference type="Pfam" id="PF19303">
    <property type="entry name" value="Anticodon_3"/>
    <property type="match status" value="1"/>
</dbReference>
<name>A0A7S2AZ55_9STRA</name>
<keyword evidence="2 8" id="KW-0436">Ligase</keyword>
<dbReference type="Gene3D" id="1.10.730.10">
    <property type="entry name" value="Isoleucyl-tRNA Synthetase, Domain 1"/>
    <property type="match status" value="1"/>
</dbReference>
<evidence type="ECO:0000256" key="1">
    <source>
        <dbReference type="ARBA" id="ARBA00012838"/>
    </source>
</evidence>
<dbReference type="CDD" id="cd00814">
    <property type="entry name" value="MetRS_core"/>
    <property type="match status" value="1"/>
</dbReference>
<dbReference type="Gene3D" id="3.40.50.620">
    <property type="entry name" value="HUPs"/>
    <property type="match status" value="1"/>
</dbReference>
<dbReference type="AlphaFoldDB" id="A0A7S2AZ55"/>
<dbReference type="CDD" id="cd07957">
    <property type="entry name" value="Anticodon_Ia_Met"/>
    <property type="match status" value="1"/>
</dbReference>
<evidence type="ECO:0000256" key="5">
    <source>
        <dbReference type="ARBA" id="ARBA00022917"/>
    </source>
</evidence>
<dbReference type="GO" id="GO:0004825">
    <property type="term" value="F:methionine-tRNA ligase activity"/>
    <property type="evidence" value="ECO:0007669"/>
    <property type="project" value="UniProtKB-EC"/>
</dbReference>
<dbReference type="InterPro" id="IPR014729">
    <property type="entry name" value="Rossmann-like_a/b/a_fold"/>
</dbReference>
<feature type="domain" description="Methionyl-tRNA synthetase anticodon-binding" evidence="12">
    <location>
        <begin position="454"/>
        <end position="593"/>
    </location>
</feature>
<keyword evidence="6 8" id="KW-0030">Aminoacyl-tRNA synthetase</keyword>
<dbReference type="FunFam" id="2.170.220.10:FF:000002">
    <property type="entry name" value="Methionine--tRNA ligase"/>
    <property type="match status" value="1"/>
</dbReference>
<evidence type="ECO:0000256" key="6">
    <source>
        <dbReference type="ARBA" id="ARBA00023146"/>
    </source>
</evidence>
<accession>A0A7S2AZ55</accession>
<dbReference type="InterPro" id="IPR014758">
    <property type="entry name" value="Met-tRNA_synth"/>
</dbReference>
<organism evidence="13">
    <name type="scientific">Octactis speculum</name>
    <dbReference type="NCBI Taxonomy" id="3111310"/>
    <lineage>
        <taxon>Eukaryota</taxon>
        <taxon>Sar</taxon>
        <taxon>Stramenopiles</taxon>
        <taxon>Ochrophyta</taxon>
        <taxon>Dictyochophyceae</taxon>
        <taxon>Dictyochales</taxon>
        <taxon>Dictyochaceae</taxon>
        <taxon>Octactis</taxon>
    </lineage>
</organism>
<sequence length="595" mass="66588">MMISSTMMSSAFRLPTSTVVLPRITGRVARDLRITMRNKNAWSGHVSTRYAYPTRRVSSTSTVCMQAGATTGSDQSPFYITTPIYYVNDKPHIGHAYTTLACDVLARWKRLEGRRVFFLTGTDEHGQKVQQSADKAGVTPLEYVDGVSGTFRALLDTMNFSNDDFIRTTEGRHREAVVALWRRLEERGEIYLGAYEGWYSVRDEAYYTESELVDGKAPTGAEVEWVVKEPSYFFKLSQWQDRLLEYYEAHPDFLAPAGRRNEVVSFVKGGLRDLSISRTTFDWGIPVPVGDDASDSDDDTRHVMYVWVDALANYLSAVGYPHEDENSLYPDLWPASLHMVGKDIIRFHGVYWPALLLAAGLPLPERIFAHGWWTRDGEKISKSVGNVIDPSELVETFGVDQVRYFLMAEVPFGQDGDYSDAAMLASANGFLANALGNLQMRVLSLAFKNCNKQVPEPEALEELDEALLSKARGLRGEMQVLMDKQELHKACEALAVVVRAANKYIDDTAPWALKKTDLGRMRTVLWVLMEALRYVAVCAQPLMPQAAEKMLGQLGVAEDQRSFAALEDGSGAETTPGRPLSKPVGLFPRVELEEE</sequence>
<evidence type="ECO:0000256" key="9">
    <source>
        <dbReference type="SAM" id="MobiDB-lite"/>
    </source>
</evidence>
<dbReference type="PRINTS" id="PR01041">
    <property type="entry name" value="TRNASYNTHMET"/>
</dbReference>
<dbReference type="HAMAP" id="MF_01228">
    <property type="entry name" value="Met_tRNA_synth_type2"/>
    <property type="match status" value="1"/>
</dbReference>
<dbReference type="InterPro" id="IPR002300">
    <property type="entry name" value="aa-tRNA-synth_Ia"/>
</dbReference>
<evidence type="ECO:0000256" key="3">
    <source>
        <dbReference type="ARBA" id="ARBA00022741"/>
    </source>
</evidence>
<dbReference type="InterPro" id="IPR033911">
    <property type="entry name" value="MetRS_core"/>
</dbReference>
<dbReference type="PANTHER" id="PTHR43326">
    <property type="entry name" value="METHIONYL-TRNA SYNTHETASE"/>
    <property type="match status" value="1"/>
</dbReference>
<evidence type="ECO:0000256" key="7">
    <source>
        <dbReference type="ARBA" id="ARBA00030904"/>
    </source>
</evidence>
<dbReference type="EMBL" id="HBGS01008526">
    <property type="protein sequence ID" value="CAD9381886.1"/>
    <property type="molecule type" value="Transcribed_RNA"/>
</dbReference>
<dbReference type="SUPFAM" id="SSF52374">
    <property type="entry name" value="Nucleotidylyl transferase"/>
    <property type="match status" value="1"/>
</dbReference>
<proteinExistence type="inferred from homology"/>
<evidence type="ECO:0000256" key="4">
    <source>
        <dbReference type="ARBA" id="ARBA00022840"/>
    </source>
</evidence>
<evidence type="ECO:0000259" key="10">
    <source>
        <dbReference type="Pfam" id="PF00133"/>
    </source>
</evidence>
<dbReference type="Pfam" id="PF09334">
    <property type="entry name" value="tRNA-synt_1g"/>
    <property type="match status" value="1"/>
</dbReference>
<evidence type="ECO:0000259" key="11">
    <source>
        <dbReference type="Pfam" id="PF09334"/>
    </source>
</evidence>